<dbReference type="PROSITE" id="PS51384">
    <property type="entry name" value="FAD_FR"/>
    <property type="match status" value="1"/>
</dbReference>
<dbReference type="InterPro" id="IPR039261">
    <property type="entry name" value="FNR_nucleotide-bd"/>
</dbReference>
<dbReference type="EMBL" id="JAVIZA010000001">
    <property type="protein sequence ID" value="MDR6168694.1"/>
    <property type="molecule type" value="Genomic_DNA"/>
</dbReference>
<organism evidence="2 3">
    <name type="scientific">Microbacterium paludicola</name>
    <dbReference type="NCBI Taxonomy" id="300019"/>
    <lineage>
        <taxon>Bacteria</taxon>
        <taxon>Bacillati</taxon>
        <taxon>Actinomycetota</taxon>
        <taxon>Actinomycetes</taxon>
        <taxon>Micrococcales</taxon>
        <taxon>Microbacteriaceae</taxon>
        <taxon>Microbacterium</taxon>
    </lineage>
</organism>
<dbReference type="PANTHER" id="PTHR30157:SF0">
    <property type="entry name" value="NADPH-DEPENDENT FERRIC-CHELATE REDUCTASE"/>
    <property type="match status" value="1"/>
</dbReference>
<dbReference type="Pfam" id="PF04954">
    <property type="entry name" value="SIP"/>
    <property type="match status" value="1"/>
</dbReference>
<sequence length="283" mass="30812">MSASTATPSFRIARRALDLRFRFVRLAARQWLTPAYARVRLEGADLRDFDSPGCDDHVRVFFPDVAPESIDEMRAAPSREYTPLAWDADEGWLDLEFALHGDGVAADWAATAEIGSTIGIGGPRGSAVLTGRPDGWFLAGDETAVPAIRRFAHHMDAAAVGRVLIEVPDGDHELPISTPPGVFVEQVHRGSASAGAALAARLAALGDGDRPAGAVFGFVAAEQSIVRPARALLLDRWRLDPERITVKGYWKRGEPEYHAPPLSPRSRFTWHFPPTHHAGWGQS</sequence>
<dbReference type="SUPFAM" id="SSF63380">
    <property type="entry name" value="Riboflavin synthase domain-like"/>
    <property type="match status" value="1"/>
</dbReference>
<name>A0ABU1I6T1_9MICO</name>
<dbReference type="InterPro" id="IPR039374">
    <property type="entry name" value="SIP_fam"/>
</dbReference>
<evidence type="ECO:0000313" key="3">
    <source>
        <dbReference type="Proteomes" id="UP001260188"/>
    </source>
</evidence>
<proteinExistence type="predicted"/>
<dbReference type="CDD" id="cd06193">
    <property type="entry name" value="siderophore_interacting"/>
    <property type="match status" value="1"/>
</dbReference>
<dbReference type="InterPro" id="IPR017938">
    <property type="entry name" value="Riboflavin_synthase-like_b-brl"/>
</dbReference>
<accession>A0ABU1I6T1</accession>
<keyword evidence="3" id="KW-1185">Reference proteome</keyword>
<dbReference type="Gene3D" id="3.40.50.80">
    <property type="entry name" value="Nucleotide-binding domain of ferredoxin-NADP reductase (FNR) module"/>
    <property type="match status" value="1"/>
</dbReference>
<gene>
    <name evidence="2" type="ORF">QE367_002898</name>
</gene>
<reference evidence="2 3" key="1">
    <citation type="submission" date="2023-08" db="EMBL/GenBank/DDBJ databases">
        <title>Functional and genomic diversity of the sorghum phyllosphere microbiome.</title>
        <authorList>
            <person name="Shade A."/>
        </authorList>
    </citation>
    <scope>NUCLEOTIDE SEQUENCE [LARGE SCALE GENOMIC DNA]</scope>
    <source>
        <strain evidence="2 3">SORGH_AS_0919</strain>
    </source>
</reference>
<dbReference type="InterPro" id="IPR007037">
    <property type="entry name" value="SIP_rossman_dom"/>
</dbReference>
<protein>
    <submittedName>
        <fullName evidence="2">NADPH-dependent ferric siderophore reductase</fullName>
    </submittedName>
</protein>
<feature type="domain" description="FAD-binding FR-type" evidence="1">
    <location>
        <begin position="19"/>
        <end position="130"/>
    </location>
</feature>
<dbReference type="Pfam" id="PF08021">
    <property type="entry name" value="FAD_binding_9"/>
    <property type="match status" value="1"/>
</dbReference>
<evidence type="ECO:0000313" key="2">
    <source>
        <dbReference type="EMBL" id="MDR6168694.1"/>
    </source>
</evidence>
<dbReference type="InterPro" id="IPR017927">
    <property type="entry name" value="FAD-bd_FR_type"/>
</dbReference>
<dbReference type="Proteomes" id="UP001260188">
    <property type="component" value="Unassembled WGS sequence"/>
</dbReference>
<dbReference type="PANTHER" id="PTHR30157">
    <property type="entry name" value="FERRIC REDUCTASE, NADPH-DEPENDENT"/>
    <property type="match status" value="1"/>
</dbReference>
<dbReference type="RefSeq" id="WP_309667642.1">
    <property type="nucleotide sequence ID" value="NZ_JAVIZA010000001.1"/>
</dbReference>
<comment type="caution">
    <text evidence="2">The sequence shown here is derived from an EMBL/GenBank/DDBJ whole genome shotgun (WGS) entry which is preliminary data.</text>
</comment>
<dbReference type="Gene3D" id="2.40.30.10">
    <property type="entry name" value="Translation factors"/>
    <property type="match status" value="1"/>
</dbReference>
<dbReference type="InterPro" id="IPR013113">
    <property type="entry name" value="SIP_FAD-bd"/>
</dbReference>
<evidence type="ECO:0000259" key="1">
    <source>
        <dbReference type="PROSITE" id="PS51384"/>
    </source>
</evidence>